<gene>
    <name evidence="2" type="ORF">GU334_01640</name>
</gene>
<accession>A0AAE7CSX4</accession>
<evidence type="ECO:0000313" key="3">
    <source>
        <dbReference type="Proteomes" id="UP000501558"/>
    </source>
</evidence>
<dbReference type="EMBL" id="CP047628">
    <property type="protein sequence ID" value="QIW57697.1"/>
    <property type="molecule type" value="Genomic_DNA"/>
</dbReference>
<organism evidence="2 3">
    <name type="scientific">Pseudolactococcus raffinolactis</name>
    <dbReference type="NCBI Taxonomy" id="1366"/>
    <lineage>
        <taxon>Bacteria</taxon>
        <taxon>Bacillati</taxon>
        <taxon>Bacillota</taxon>
        <taxon>Bacilli</taxon>
        <taxon>Lactobacillales</taxon>
        <taxon>Streptococcaceae</taxon>
        <taxon>Pseudolactococcus</taxon>
    </lineage>
</organism>
<keyword evidence="1" id="KW-1133">Transmembrane helix</keyword>
<proteinExistence type="predicted"/>
<feature type="transmembrane region" description="Helical" evidence="1">
    <location>
        <begin position="70"/>
        <end position="91"/>
    </location>
</feature>
<keyword evidence="3" id="KW-1185">Reference proteome</keyword>
<dbReference type="RefSeq" id="WP_167841027.1">
    <property type="nucleotide sequence ID" value="NZ_CP047628.1"/>
</dbReference>
<dbReference type="Pfam" id="PF04854">
    <property type="entry name" value="DUF624"/>
    <property type="match status" value="1"/>
</dbReference>
<evidence type="ECO:0000313" key="2">
    <source>
        <dbReference type="EMBL" id="QIW57697.1"/>
    </source>
</evidence>
<dbReference type="Proteomes" id="UP000501558">
    <property type="component" value="Chromosome"/>
</dbReference>
<evidence type="ECO:0000256" key="1">
    <source>
        <dbReference type="SAM" id="Phobius"/>
    </source>
</evidence>
<dbReference type="AlphaFoldDB" id="A0AAE7CSX4"/>
<reference evidence="2 3" key="1">
    <citation type="submission" date="2019-12" db="EMBL/GenBank/DDBJ databases">
        <title>Whole genome sequences of Lactococcus raffinolactis strains isolated from sewage.</title>
        <authorList>
            <person name="Ybazeta G."/>
            <person name="Ross M."/>
            <person name="Brabant-Kirwan D."/>
            <person name="Saleh M."/>
            <person name="Dillon J.A."/>
            <person name="Splinter K."/>
            <person name="Nokhbeh R."/>
        </authorList>
    </citation>
    <scope>NUCLEOTIDE SEQUENCE [LARGE SCALE GENOMIC DNA]</scope>
    <source>
        <strain evidence="2 3">Lr_19_14</strain>
    </source>
</reference>
<feature type="transmembrane region" description="Helical" evidence="1">
    <location>
        <begin position="97"/>
        <end position="123"/>
    </location>
</feature>
<keyword evidence="1" id="KW-0472">Membrane</keyword>
<protein>
    <submittedName>
        <fullName evidence="2">DUF624 domain-containing protein</fullName>
    </submittedName>
</protein>
<name>A0AAE7CSX4_9LACT</name>
<keyword evidence="1" id="KW-0812">Transmembrane</keyword>
<dbReference type="InterPro" id="IPR006938">
    <property type="entry name" value="DUF624"/>
</dbReference>
<sequence length="191" mass="21446">MNRLTGSRFYSVLITITDYILLGILWLVTSLPILTIGVTSSAVLSVLHQWDKSSTGSIFGSYFRAVRHQLLASFLNGLFYVLVLGTISFLFNTIEIAIPVAIGLILAFVMSTMLFLNLTLAIVLSKHHQFHFGKIFEKSVQAIFLNLLPNLLSVVIIYLSYVLVSLFPPMLFIFAGGIWKILYQIISRRIT</sequence>